<dbReference type="GO" id="GO:0000462">
    <property type="term" value="P:maturation of SSU-rRNA from tricistronic rRNA transcript (SSU-rRNA, 5.8S rRNA, LSU-rRNA)"/>
    <property type="evidence" value="ECO:0007669"/>
    <property type="project" value="InterPro"/>
</dbReference>
<dbReference type="Proteomes" id="UP000440578">
    <property type="component" value="Unassembled WGS sequence"/>
</dbReference>
<evidence type="ECO:0000313" key="9">
    <source>
        <dbReference type="EMBL" id="KAF0300628.1"/>
    </source>
</evidence>
<accession>A0A6A4WF35</accession>
<dbReference type="PANTHER" id="PTHR23271:SF1">
    <property type="entry name" value="U3 SMALL NUCLEOLAR RNA-ASSOCIATED PROTEIN 6 HOMOLOG"/>
    <property type="match status" value="1"/>
</dbReference>
<dbReference type="Gene3D" id="1.25.40.10">
    <property type="entry name" value="Tetratricopeptide repeat domain"/>
    <property type="match status" value="3"/>
</dbReference>
<feature type="compositionally biased region" description="Acidic residues" evidence="6">
    <location>
        <begin position="190"/>
        <end position="201"/>
    </location>
</feature>
<dbReference type="GO" id="GO:0032040">
    <property type="term" value="C:small-subunit processome"/>
    <property type="evidence" value="ECO:0007669"/>
    <property type="project" value="TreeGrafter"/>
</dbReference>
<feature type="domain" description="U3 small nucleolar RNA-associated protein 6 homolog C-terminal" evidence="8">
    <location>
        <begin position="324"/>
        <end position="586"/>
    </location>
</feature>
<dbReference type="Pfam" id="PF08640">
    <property type="entry name" value="U3_assoc_6"/>
    <property type="match status" value="1"/>
</dbReference>
<dbReference type="InterPro" id="IPR013949">
    <property type="entry name" value="Utp6"/>
</dbReference>
<gene>
    <name evidence="9" type="primary">Utp6</name>
    <name evidence="9" type="ORF">FJT64_026873</name>
</gene>
<feature type="region of interest" description="Disordered" evidence="6">
    <location>
        <begin position="184"/>
        <end position="238"/>
    </location>
</feature>
<evidence type="ECO:0000256" key="5">
    <source>
        <dbReference type="ARBA" id="ARBA00023242"/>
    </source>
</evidence>
<dbReference type="SMART" id="SM00386">
    <property type="entry name" value="HAT"/>
    <property type="match status" value="8"/>
</dbReference>
<evidence type="ECO:0000313" key="10">
    <source>
        <dbReference type="Proteomes" id="UP000440578"/>
    </source>
</evidence>
<organism evidence="9 10">
    <name type="scientific">Amphibalanus amphitrite</name>
    <name type="common">Striped barnacle</name>
    <name type="synonym">Balanus amphitrite</name>
    <dbReference type="NCBI Taxonomy" id="1232801"/>
    <lineage>
        <taxon>Eukaryota</taxon>
        <taxon>Metazoa</taxon>
        <taxon>Ecdysozoa</taxon>
        <taxon>Arthropoda</taxon>
        <taxon>Crustacea</taxon>
        <taxon>Multicrustacea</taxon>
        <taxon>Cirripedia</taxon>
        <taxon>Thoracica</taxon>
        <taxon>Thoracicalcarea</taxon>
        <taxon>Balanomorpha</taxon>
        <taxon>Balanoidea</taxon>
        <taxon>Balanidae</taxon>
        <taxon>Amphibalaninae</taxon>
        <taxon>Amphibalanus</taxon>
    </lineage>
</organism>
<dbReference type="Pfam" id="PF24892">
    <property type="entry name" value="UTP6_C"/>
    <property type="match status" value="1"/>
</dbReference>
<keyword evidence="10" id="KW-1185">Reference proteome</keyword>
<keyword evidence="4" id="KW-0677">Repeat</keyword>
<dbReference type="InterPro" id="IPR055347">
    <property type="entry name" value="UTP6_N"/>
</dbReference>
<dbReference type="PANTHER" id="PTHR23271">
    <property type="entry name" value="HEPATOCELLULAR CARCINOMA-ASSOCIATED ANTIGEN 66"/>
    <property type="match status" value="1"/>
</dbReference>
<evidence type="ECO:0000259" key="7">
    <source>
        <dbReference type="Pfam" id="PF08640"/>
    </source>
</evidence>
<evidence type="ECO:0000256" key="6">
    <source>
        <dbReference type="SAM" id="MobiDB-lite"/>
    </source>
</evidence>
<dbReference type="AlphaFoldDB" id="A0A6A4WF35"/>
<name>A0A6A4WF35_AMPAM</name>
<dbReference type="InterPro" id="IPR056907">
    <property type="entry name" value="UTP6_C"/>
</dbReference>
<comment type="caution">
    <text evidence="9">The sequence shown here is derived from an EMBL/GenBank/DDBJ whole genome shotgun (WGS) entry which is preliminary data.</text>
</comment>
<proteinExistence type="inferred from homology"/>
<reference evidence="9 10" key="1">
    <citation type="submission" date="2019-07" db="EMBL/GenBank/DDBJ databases">
        <title>Draft genome assembly of a fouling barnacle, Amphibalanus amphitrite (Darwin, 1854): The first reference genome for Thecostraca.</title>
        <authorList>
            <person name="Kim W."/>
        </authorList>
    </citation>
    <scope>NUCLEOTIDE SEQUENCE [LARGE SCALE GENOMIC DNA]</scope>
    <source>
        <strain evidence="9">SNU_AA5</strain>
        <tissue evidence="9">Soma without cirri and trophi</tissue>
    </source>
</reference>
<protein>
    <submittedName>
        <fullName evidence="9">U3 small nucleolar RNA-associated protein 6</fullName>
    </submittedName>
</protein>
<comment type="subcellular location">
    <subcellularLocation>
        <location evidence="1">Nucleus</location>
        <location evidence="1">Nucleolus</location>
    </subcellularLocation>
</comment>
<evidence type="ECO:0000256" key="2">
    <source>
        <dbReference type="ARBA" id="ARBA00010734"/>
    </source>
</evidence>
<dbReference type="GO" id="GO:0034388">
    <property type="term" value="C:Pwp2p-containing subcomplex of 90S preribosome"/>
    <property type="evidence" value="ECO:0007669"/>
    <property type="project" value="TreeGrafter"/>
</dbReference>
<sequence>MAEFVQKRLEELLPELEQLERVQLFTKPEVRAVIKKRKEFEYRLQRKRKSLDDYTRYIEYEKNVLQLIWKRRERLGYKHKQADIDHKIVTRICQLYRIATIRFQRQRAALPRLLRTHAHRADVWEAAARYEMEDNNSPETARRLYLRALRLHPESAALWTAHFRMELQYVDVLRQRQSLLGVSEKGAAGEGEDGEGADSDGQDSGGEDGGSGEEEEEDSDEPKRKRRRRSRPGSDPVLQGAVAMVVARQAIARLQEADPKADPCRLLAALLAQCRPFEFAAGLEAQLRAELRDCFPEHALTYDTLAREALSGGRAPGRLRARLEACCAVYEEGLSAAPAADLYPLYVSSLVEAARAAARHRHLVLPRLEAVLERALEAGAATEGALLQAAALYAELGLTERAAAALRAGTERFGASVPLWDQLIQVLAAAGDGDGVCAAFEAAAVAVPDSAAGCGALWLRVLQWAAAHRTTYVERVFGAAAVRSAAVLRPLKAAYLRWLAEQHGLEAARRMFSEHQLRPPVDADLFAAMAELEERQRPVDVARLRDVYRTACRHVGDDRLDLWMAYVRFERERGSPELAAGVYRQAVASLRPEQADQFVAQHAKMVANVVEGDD</sequence>
<dbReference type="EMBL" id="VIIS01001247">
    <property type="protein sequence ID" value="KAF0300628.1"/>
    <property type="molecule type" value="Genomic_DNA"/>
</dbReference>
<feature type="compositionally biased region" description="Acidic residues" evidence="6">
    <location>
        <begin position="210"/>
        <end position="220"/>
    </location>
</feature>
<keyword evidence="5" id="KW-0539">Nucleus</keyword>
<evidence type="ECO:0000259" key="8">
    <source>
        <dbReference type="Pfam" id="PF24892"/>
    </source>
</evidence>
<dbReference type="InterPro" id="IPR011990">
    <property type="entry name" value="TPR-like_helical_dom_sf"/>
</dbReference>
<dbReference type="InterPro" id="IPR003107">
    <property type="entry name" value="HAT"/>
</dbReference>
<keyword evidence="3" id="KW-0698">rRNA processing</keyword>
<dbReference type="OrthoDB" id="28112at2759"/>
<comment type="similarity">
    <text evidence="2">Belongs to the UTP6 family.</text>
</comment>
<dbReference type="GO" id="GO:0030515">
    <property type="term" value="F:snoRNA binding"/>
    <property type="evidence" value="ECO:0007669"/>
    <property type="project" value="InterPro"/>
</dbReference>
<evidence type="ECO:0000256" key="3">
    <source>
        <dbReference type="ARBA" id="ARBA00022552"/>
    </source>
</evidence>
<evidence type="ECO:0000256" key="1">
    <source>
        <dbReference type="ARBA" id="ARBA00004604"/>
    </source>
</evidence>
<dbReference type="SUPFAM" id="SSF48452">
    <property type="entry name" value="TPR-like"/>
    <property type="match status" value="2"/>
</dbReference>
<evidence type="ECO:0000256" key="4">
    <source>
        <dbReference type="ARBA" id="ARBA00022737"/>
    </source>
</evidence>
<feature type="domain" description="U3 small nucleolar RNA-associated protein 6 N-terminal" evidence="7">
    <location>
        <begin position="9"/>
        <end position="91"/>
    </location>
</feature>